<dbReference type="InterPro" id="IPR058512">
    <property type="entry name" value="DUF8199"/>
</dbReference>
<sequence>MTSMLHKIGSFVLACIVLLSTMSFTVHKHYCGKILVDASLYTKAKTCGMEAMYDIQEGQKSSMEKKSCCSDETVVIEGQNELKTSFDQLDMPQQLWITSFVYTYIKRFVDVEQQPLLYLTHSPPERTRDIVVLYETFLI</sequence>
<proteinExistence type="predicted"/>
<dbReference type="NCBIfam" id="NF047658">
    <property type="entry name" value="HYC_CC_PP"/>
    <property type="match status" value="1"/>
</dbReference>
<dbReference type="EMBL" id="JBHULX010000001">
    <property type="protein sequence ID" value="MFD2589647.1"/>
    <property type="molecule type" value="Genomic_DNA"/>
</dbReference>
<organism evidence="1 2">
    <name type="scientific">Aquimarina hainanensis</name>
    <dbReference type="NCBI Taxonomy" id="1578017"/>
    <lineage>
        <taxon>Bacteria</taxon>
        <taxon>Pseudomonadati</taxon>
        <taxon>Bacteroidota</taxon>
        <taxon>Flavobacteriia</taxon>
        <taxon>Flavobacteriales</taxon>
        <taxon>Flavobacteriaceae</taxon>
        <taxon>Aquimarina</taxon>
    </lineage>
</organism>
<dbReference type="RefSeq" id="WP_378258291.1">
    <property type="nucleotide sequence ID" value="NZ_JBHSJV010000001.1"/>
</dbReference>
<dbReference type="InterPro" id="IPR058060">
    <property type="entry name" value="HYC_CC_PP"/>
</dbReference>
<protein>
    <submittedName>
        <fullName evidence="1">Uncharacterized protein</fullName>
    </submittedName>
</protein>
<dbReference type="Proteomes" id="UP001597459">
    <property type="component" value="Unassembled WGS sequence"/>
</dbReference>
<comment type="caution">
    <text evidence="1">The sequence shown here is derived from an EMBL/GenBank/DDBJ whole genome shotgun (WGS) entry which is preliminary data.</text>
</comment>
<evidence type="ECO:0000313" key="1">
    <source>
        <dbReference type="EMBL" id="MFD2589647.1"/>
    </source>
</evidence>
<dbReference type="Pfam" id="PF26622">
    <property type="entry name" value="DUF8199"/>
    <property type="match status" value="1"/>
</dbReference>
<reference evidence="2" key="1">
    <citation type="journal article" date="2019" name="Int. J. Syst. Evol. Microbiol.">
        <title>The Global Catalogue of Microorganisms (GCM) 10K type strain sequencing project: providing services to taxonomists for standard genome sequencing and annotation.</title>
        <authorList>
            <consortium name="The Broad Institute Genomics Platform"/>
            <consortium name="The Broad Institute Genome Sequencing Center for Infectious Disease"/>
            <person name="Wu L."/>
            <person name="Ma J."/>
        </authorList>
    </citation>
    <scope>NUCLEOTIDE SEQUENCE [LARGE SCALE GENOMIC DNA]</scope>
    <source>
        <strain evidence="2">KCTC 42423</strain>
    </source>
</reference>
<name>A0ABW5N3R7_9FLAO</name>
<gene>
    <name evidence="1" type="ORF">ACFSTE_02320</name>
</gene>
<evidence type="ECO:0000313" key="2">
    <source>
        <dbReference type="Proteomes" id="UP001597459"/>
    </source>
</evidence>
<keyword evidence="2" id="KW-1185">Reference proteome</keyword>
<accession>A0ABW5N3R7</accession>